<feature type="transmembrane region" description="Helical" evidence="8">
    <location>
        <begin position="98"/>
        <end position="127"/>
    </location>
</feature>
<evidence type="ECO:0000313" key="9">
    <source>
        <dbReference type="EMBL" id="RUO44929.1"/>
    </source>
</evidence>
<feature type="transmembrane region" description="Helical" evidence="8">
    <location>
        <begin position="305"/>
        <end position="330"/>
    </location>
</feature>
<dbReference type="NCBIfam" id="TIGR00155">
    <property type="entry name" value="pqiA_fam"/>
    <property type="match status" value="1"/>
</dbReference>
<comment type="subcellular location">
    <subcellularLocation>
        <location evidence="1">Cell inner membrane</location>
        <topology evidence="1">Multi-pass membrane protein</topology>
    </subcellularLocation>
</comment>
<organism evidence="9 10">
    <name type="scientific">Idiomarina aquatica</name>
    <dbReference type="NCBI Taxonomy" id="1327752"/>
    <lineage>
        <taxon>Bacteria</taxon>
        <taxon>Pseudomonadati</taxon>
        <taxon>Pseudomonadota</taxon>
        <taxon>Gammaproteobacteria</taxon>
        <taxon>Alteromonadales</taxon>
        <taxon>Idiomarinaceae</taxon>
        <taxon>Idiomarina</taxon>
    </lineage>
</organism>
<dbReference type="PANTHER" id="PTHR30462:SF3">
    <property type="entry name" value="INTERMEMBRANE TRANSPORT PROTEIN PQIA"/>
    <property type="match status" value="1"/>
</dbReference>
<dbReference type="EMBL" id="PIPS01000001">
    <property type="protein sequence ID" value="RUO44929.1"/>
    <property type="molecule type" value="Genomic_DNA"/>
</dbReference>
<comment type="caution">
    <text evidence="9">The sequence shown here is derived from an EMBL/GenBank/DDBJ whole genome shotgun (WGS) entry which is preliminary data.</text>
</comment>
<keyword evidence="6 8" id="KW-1133">Transmembrane helix</keyword>
<dbReference type="Pfam" id="PF04403">
    <property type="entry name" value="PqiA"/>
    <property type="match status" value="2"/>
</dbReference>
<reference evidence="10" key="1">
    <citation type="journal article" date="2018" name="Front. Microbiol.">
        <title>Genome-Based Analysis Reveals the Taxonomy and Diversity of the Family Idiomarinaceae.</title>
        <authorList>
            <person name="Liu Y."/>
            <person name="Lai Q."/>
            <person name="Shao Z."/>
        </authorList>
    </citation>
    <scope>NUCLEOTIDE SEQUENCE [LARGE SCALE GENOMIC DNA]</scope>
    <source>
        <strain evidence="10">SN-14</strain>
    </source>
</reference>
<dbReference type="RefSeq" id="WP_126819296.1">
    <property type="nucleotide sequence ID" value="NZ_PIPS01000001.1"/>
</dbReference>
<evidence type="ECO:0000256" key="5">
    <source>
        <dbReference type="ARBA" id="ARBA00022692"/>
    </source>
</evidence>
<evidence type="ECO:0000256" key="4">
    <source>
        <dbReference type="ARBA" id="ARBA00022519"/>
    </source>
</evidence>
<keyword evidence="3" id="KW-1003">Cell membrane</keyword>
<dbReference type="InterPro" id="IPR007498">
    <property type="entry name" value="PqiA-like"/>
</dbReference>
<feature type="transmembrane region" description="Helical" evidence="8">
    <location>
        <begin position="382"/>
        <end position="401"/>
    </location>
</feature>
<feature type="transmembrane region" description="Helical" evidence="8">
    <location>
        <begin position="52"/>
        <end position="75"/>
    </location>
</feature>
<dbReference type="Proteomes" id="UP000286680">
    <property type="component" value="Unassembled WGS sequence"/>
</dbReference>
<evidence type="ECO:0000256" key="8">
    <source>
        <dbReference type="SAM" id="Phobius"/>
    </source>
</evidence>
<proteinExistence type="inferred from homology"/>
<keyword evidence="10" id="KW-1185">Reference proteome</keyword>
<protein>
    <submittedName>
        <fullName evidence="9">Paraquat-inducible protein</fullName>
    </submittedName>
</protein>
<feature type="transmembrane region" description="Helical" evidence="8">
    <location>
        <begin position="256"/>
        <end position="274"/>
    </location>
</feature>
<evidence type="ECO:0000256" key="3">
    <source>
        <dbReference type="ARBA" id="ARBA00022475"/>
    </source>
</evidence>
<keyword evidence="4" id="KW-0997">Cell inner membrane</keyword>
<keyword evidence="7 8" id="KW-0472">Membrane</keyword>
<dbReference type="InterPro" id="IPR051800">
    <property type="entry name" value="PqiA-PqiB_transport"/>
</dbReference>
<comment type="similarity">
    <text evidence="2">Belongs to the PqiA family.</text>
</comment>
<evidence type="ECO:0000256" key="7">
    <source>
        <dbReference type="ARBA" id="ARBA00023136"/>
    </source>
</evidence>
<evidence type="ECO:0000256" key="1">
    <source>
        <dbReference type="ARBA" id="ARBA00004429"/>
    </source>
</evidence>
<dbReference type="PANTHER" id="PTHR30462">
    <property type="entry name" value="INTERMEMBRANE TRANSPORT PROTEIN PQIB-RELATED"/>
    <property type="match status" value="1"/>
</dbReference>
<dbReference type="GO" id="GO:0005886">
    <property type="term" value="C:plasma membrane"/>
    <property type="evidence" value="ECO:0007669"/>
    <property type="project" value="UniProtKB-SubCell"/>
</dbReference>
<evidence type="ECO:0000256" key="6">
    <source>
        <dbReference type="ARBA" id="ARBA00022989"/>
    </source>
</evidence>
<dbReference type="AlphaFoldDB" id="A0AA94JDM7"/>
<accession>A0AA94JDM7</accession>
<feature type="transmembrane region" description="Helical" evidence="8">
    <location>
        <begin position="177"/>
        <end position="195"/>
    </location>
</feature>
<gene>
    <name evidence="9" type="ORF">CWE23_02560</name>
</gene>
<evidence type="ECO:0000313" key="10">
    <source>
        <dbReference type="Proteomes" id="UP000286680"/>
    </source>
</evidence>
<name>A0AA94JDM7_9GAMM</name>
<sequence>MATLRAATHNRVVCPDCDRVADVPVTSAEPYTCPRCGHGLGGGKAVDETTTLALALTALILALVSLLLPFVGYSANGVSQTMTLLDTSTELLHFHERLLAILVLFTVWVIPVLYLLAVLWIFSRLLLPGALGPVTLYFIRTVVQLRVWMMADVFLLGALVSLIKISGLAAIDLDSGFYTFIGFVVVLLLTGDRVSRYQLWHRLPHDNAPPSQVGRDATAQQRVGCVCCQAPNTLTASRCWRCGESMRLARWRGWRLTTALLIAAALLLIPAHLLPVMETTTLGRTQPNTIIGGVIELWQSGDAPIAIIVFVASLVIPVVKILTLLVLLWLAERRSETRTKQRLWLYKVTDWIGRWSMIDIFVVAVLVALVRSGQLMSVYPGNAALAFALTVILTMLAAMTFDTRQFFRTIDRNQEQQETAIE</sequence>
<feature type="transmembrane region" description="Helical" evidence="8">
    <location>
        <begin position="351"/>
        <end position="370"/>
    </location>
</feature>
<evidence type="ECO:0000256" key="2">
    <source>
        <dbReference type="ARBA" id="ARBA00007555"/>
    </source>
</evidence>
<keyword evidence="5 8" id="KW-0812">Transmembrane</keyword>
<dbReference type="InterPro" id="IPR005219">
    <property type="entry name" value="PqiA-like_proteobact"/>
</dbReference>